<evidence type="ECO:0000313" key="2">
    <source>
        <dbReference type="EMBL" id="KAK6527500.1"/>
    </source>
</evidence>
<dbReference type="EMBL" id="JAVHJO010000015">
    <property type="protein sequence ID" value="KAK6527500.1"/>
    <property type="molecule type" value="Genomic_DNA"/>
</dbReference>
<protein>
    <submittedName>
        <fullName evidence="2">Uncharacterized protein</fullName>
    </submittedName>
</protein>
<organism evidence="2 3">
    <name type="scientific">Orbilia ellipsospora</name>
    <dbReference type="NCBI Taxonomy" id="2528407"/>
    <lineage>
        <taxon>Eukaryota</taxon>
        <taxon>Fungi</taxon>
        <taxon>Dikarya</taxon>
        <taxon>Ascomycota</taxon>
        <taxon>Pezizomycotina</taxon>
        <taxon>Orbiliomycetes</taxon>
        <taxon>Orbiliales</taxon>
        <taxon>Orbiliaceae</taxon>
        <taxon>Orbilia</taxon>
    </lineage>
</organism>
<sequence length="493" mass="54669">MGLQRPQRSTFHDLPTPPPSTPLSVTPLPPLASTVNIHITNHNHYNIHTPPSTQRKVLGSKSRAALLSSTTVSSKKAGYKSPLLQKIIQNLSPIYNYLTPAATPVITPSRRVTSISFTEGGEDTTWVDEEDFEDDETVIDEQLNHIVSVLDDMPKEPVVRFSAAATNRTCRRHVESDDEDVSPFPTSSLDELETEPEHMEICTPTKAVQQTGTVTIKSALRGAGNSSAKKKKSQKVKFPLPECYDHDLRFPDQPSGCDVVPCDWVRRYNSQRFNNYSAAYVQCKVPKCDICIAHETYGENSVWARSAPPGHTAESHRLRSRIRYLCRKCPQPAPQPPGGIGPIEMCTCTLRDEKGVPTDMWFQCKDCAESAWFEFDSKFGGPDGFIAKPRRPMTRKNKLGVIVRPRRSTRTKSSAPQARRKRCGCGSFAPVDGRYGAYCTWCNCPVEGRDMMEYGGAATRSGKSFTSSREGVPYAVKDDVVMIDGDNDSGIGF</sequence>
<comment type="caution">
    <text evidence="2">The sequence shown here is derived from an EMBL/GenBank/DDBJ whole genome shotgun (WGS) entry which is preliminary data.</text>
</comment>
<reference evidence="2 3" key="1">
    <citation type="submission" date="2019-10" db="EMBL/GenBank/DDBJ databases">
        <authorList>
            <person name="Palmer J.M."/>
        </authorList>
    </citation>
    <scope>NUCLEOTIDE SEQUENCE [LARGE SCALE GENOMIC DNA]</scope>
    <source>
        <strain evidence="2 3">TWF694</strain>
    </source>
</reference>
<accession>A0AAV9WXH2</accession>
<evidence type="ECO:0000313" key="3">
    <source>
        <dbReference type="Proteomes" id="UP001365542"/>
    </source>
</evidence>
<gene>
    <name evidence="2" type="ORF">TWF694_004483</name>
</gene>
<feature type="region of interest" description="Disordered" evidence="1">
    <location>
        <begin position="172"/>
        <end position="196"/>
    </location>
</feature>
<dbReference type="AlphaFoldDB" id="A0AAV9WXH2"/>
<dbReference type="Proteomes" id="UP001365542">
    <property type="component" value="Unassembled WGS sequence"/>
</dbReference>
<feature type="region of interest" description="Disordered" evidence="1">
    <location>
        <begin position="1"/>
        <end position="24"/>
    </location>
</feature>
<name>A0AAV9WXH2_9PEZI</name>
<keyword evidence="3" id="KW-1185">Reference proteome</keyword>
<evidence type="ECO:0000256" key="1">
    <source>
        <dbReference type="SAM" id="MobiDB-lite"/>
    </source>
</evidence>
<proteinExistence type="predicted"/>